<dbReference type="GO" id="GO:0003677">
    <property type="term" value="F:DNA binding"/>
    <property type="evidence" value="ECO:0007669"/>
    <property type="project" value="UniProtKB-KW"/>
</dbReference>
<reference evidence="8" key="1">
    <citation type="submission" date="2017-02" db="EMBL/GenBank/DDBJ databases">
        <authorList>
            <person name="Dridi B."/>
        </authorList>
    </citation>
    <scope>NUCLEOTIDE SEQUENCE [LARGE SCALE GENOMIC DNA]</scope>
    <source>
        <strain evidence="8">bH819</strain>
    </source>
</reference>
<feature type="domain" description="Sugar-binding" evidence="5">
    <location>
        <begin position="93"/>
        <end position="341"/>
    </location>
</feature>
<sequence length="345" mass="38458">MLHDLEMIERIAPEMMQTVEKRFRILRNIYWMQPVGRRTLAQKINITERMLRTETDLLKQLNLIDASKSGMTLTKNGLQVYEGLEKFMAEYSGTRVKERELSKKLGIARCIIVPGDSDLEEKVLESFGTIVSDVLATQLPDGENTIAVMGGTTMETVALNMQGLETDKRHNLFVPARGGVGETINIQANSISGMMAEKSGGDFRVLYVPEQVSPETYEILLHEPTVQRVLTLISHSNCVIHSIGRALHMAKRRGMNSKELAMLTNQGAVAESFGYFFDEDGEVVYKIPRIGLQLKDLENIPYVLAVAGGKSKAKAVEAYIKNAPKQTWLITDEGAANQILKEVTL</sequence>
<dbReference type="InterPro" id="IPR007324">
    <property type="entry name" value="Sugar-bd_dom_put"/>
</dbReference>
<dbReference type="InterPro" id="IPR036390">
    <property type="entry name" value="WH_DNA-bd_sf"/>
</dbReference>
<dbReference type="Pfam" id="PF21715">
    <property type="entry name" value="CggR_N"/>
    <property type="match status" value="1"/>
</dbReference>
<dbReference type="Gene3D" id="1.10.10.10">
    <property type="entry name" value="Winged helix-like DNA-binding domain superfamily/Winged helix DNA-binding domain"/>
    <property type="match status" value="1"/>
</dbReference>
<dbReference type="GO" id="GO:0030246">
    <property type="term" value="F:carbohydrate binding"/>
    <property type="evidence" value="ECO:0007669"/>
    <property type="project" value="InterPro"/>
</dbReference>
<evidence type="ECO:0000259" key="6">
    <source>
        <dbReference type="Pfam" id="PF21715"/>
    </source>
</evidence>
<keyword evidence="3" id="KW-0238">DNA-binding</keyword>
<protein>
    <submittedName>
        <fullName evidence="7">Central glycolytic genes regulator</fullName>
    </submittedName>
</protein>
<keyword evidence="2" id="KW-0805">Transcription regulation</keyword>
<dbReference type="PANTHER" id="PTHR34294:SF5">
    <property type="entry name" value="CENTRAL GLYCOLYTIC GENES REGULATOR"/>
    <property type="match status" value="1"/>
</dbReference>
<evidence type="ECO:0000259" key="5">
    <source>
        <dbReference type="Pfam" id="PF04198"/>
    </source>
</evidence>
<evidence type="ECO:0000256" key="2">
    <source>
        <dbReference type="ARBA" id="ARBA00023015"/>
    </source>
</evidence>
<dbReference type="Pfam" id="PF04198">
    <property type="entry name" value="Sugar-bind"/>
    <property type="match status" value="1"/>
</dbReference>
<dbReference type="InterPro" id="IPR036388">
    <property type="entry name" value="WH-like_DNA-bd_sf"/>
</dbReference>
<evidence type="ECO:0000256" key="3">
    <source>
        <dbReference type="ARBA" id="ARBA00023125"/>
    </source>
</evidence>
<name>A0A1X6WPY2_9ENTE</name>
<proteinExistence type="inferred from homology"/>
<evidence type="ECO:0000256" key="1">
    <source>
        <dbReference type="ARBA" id="ARBA00010466"/>
    </source>
</evidence>
<dbReference type="EMBL" id="FWFD01000015">
    <property type="protein sequence ID" value="SLM86345.1"/>
    <property type="molecule type" value="Genomic_DNA"/>
</dbReference>
<evidence type="ECO:0000313" key="7">
    <source>
        <dbReference type="EMBL" id="SLM86345.1"/>
    </source>
</evidence>
<dbReference type="AlphaFoldDB" id="A0A1X6WPY2"/>
<gene>
    <name evidence="7" type="ORF">FM121_09660</name>
</gene>
<dbReference type="RefSeq" id="WP_086951978.1">
    <property type="nucleotide sequence ID" value="NZ_FWFD01000015.1"/>
</dbReference>
<evidence type="ECO:0000256" key="4">
    <source>
        <dbReference type="ARBA" id="ARBA00023163"/>
    </source>
</evidence>
<dbReference type="PANTHER" id="PTHR34294">
    <property type="entry name" value="TRANSCRIPTIONAL REGULATOR-RELATED"/>
    <property type="match status" value="1"/>
</dbReference>
<organism evidence="7 8">
    <name type="scientific">Vagococcus fluvialis bH819</name>
    <dbReference type="NCBI Taxonomy" id="1255619"/>
    <lineage>
        <taxon>Bacteria</taxon>
        <taxon>Bacillati</taxon>
        <taxon>Bacillota</taxon>
        <taxon>Bacilli</taxon>
        <taxon>Lactobacillales</taxon>
        <taxon>Enterococcaceae</taxon>
        <taxon>Vagococcus</taxon>
    </lineage>
</organism>
<keyword evidence="4" id="KW-0804">Transcription</keyword>
<dbReference type="SUPFAM" id="SSF46785">
    <property type="entry name" value="Winged helix' DNA-binding domain"/>
    <property type="match status" value="1"/>
</dbReference>
<dbReference type="InterPro" id="IPR037171">
    <property type="entry name" value="NagB/RpiA_transferase-like"/>
</dbReference>
<accession>A0A1X6WPY2</accession>
<feature type="domain" description="CggR N-terminal DNA binding" evidence="6">
    <location>
        <begin position="19"/>
        <end position="88"/>
    </location>
</feature>
<keyword evidence="8" id="KW-1185">Reference proteome</keyword>
<dbReference type="InterPro" id="IPR051054">
    <property type="entry name" value="SorC_transcr_regulators"/>
</dbReference>
<dbReference type="SUPFAM" id="SSF100950">
    <property type="entry name" value="NagB/RpiA/CoA transferase-like"/>
    <property type="match status" value="1"/>
</dbReference>
<dbReference type="InterPro" id="IPR048715">
    <property type="entry name" value="CggR_N"/>
</dbReference>
<comment type="similarity">
    <text evidence="1">Belongs to the SorC transcriptional regulatory family.</text>
</comment>
<dbReference type="Gene3D" id="3.40.50.1360">
    <property type="match status" value="1"/>
</dbReference>
<evidence type="ECO:0000313" key="8">
    <source>
        <dbReference type="Proteomes" id="UP000195918"/>
    </source>
</evidence>
<dbReference type="OrthoDB" id="9793820at2"/>
<dbReference type="Proteomes" id="UP000195918">
    <property type="component" value="Unassembled WGS sequence"/>
</dbReference>